<dbReference type="RefSeq" id="WP_006968499.1">
    <property type="nucleotide sequence ID" value="NZ_APJX01000014.1"/>
</dbReference>
<evidence type="ECO:0000313" key="3">
    <source>
        <dbReference type="Proteomes" id="UP000014216"/>
    </source>
</evidence>
<accession>S0G047</accession>
<feature type="signal peptide" evidence="1">
    <location>
        <begin position="1"/>
        <end position="24"/>
    </location>
</feature>
<comment type="caution">
    <text evidence="2">The sequence shown here is derived from an EMBL/GenBank/DDBJ whole genome shotgun (WGS) entry which is preliminary data.</text>
</comment>
<evidence type="ECO:0000313" key="2">
    <source>
        <dbReference type="EMBL" id="EMS77602.1"/>
    </source>
</evidence>
<proteinExistence type="predicted"/>
<dbReference type="EMBL" id="APJX01000014">
    <property type="protein sequence ID" value="EMS77602.1"/>
    <property type="molecule type" value="Genomic_DNA"/>
</dbReference>
<keyword evidence="3" id="KW-1185">Reference proteome</keyword>
<dbReference type="AlphaFoldDB" id="S0G047"/>
<keyword evidence="1" id="KW-0732">Signal</keyword>
<evidence type="ECO:0000256" key="1">
    <source>
        <dbReference type="SAM" id="SignalP"/>
    </source>
</evidence>
<gene>
    <name evidence="2" type="ORF">Dpo_14c00860</name>
</gene>
<organism evidence="2 3">
    <name type="scientific">Desulfotignum phosphitoxidans DSM 13687</name>
    <dbReference type="NCBI Taxonomy" id="1286635"/>
    <lineage>
        <taxon>Bacteria</taxon>
        <taxon>Pseudomonadati</taxon>
        <taxon>Thermodesulfobacteriota</taxon>
        <taxon>Desulfobacteria</taxon>
        <taxon>Desulfobacterales</taxon>
        <taxon>Desulfobacteraceae</taxon>
        <taxon>Desulfotignum</taxon>
    </lineage>
</organism>
<reference evidence="2 3" key="1">
    <citation type="journal article" date="2013" name="Genome Announc.">
        <title>Draft Genome Sequence of Desulfotignum phosphitoxidans DSM 13687 Strain FiPS-3.</title>
        <authorList>
            <person name="Poehlein A."/>
            <person name="Daniel R."/>
            <person name="Simeonova D.D."/>
        </authorList>
    </citation>
    <scope>NUCLEOTIDE SEQUENCE [LARGE SCALE GENOMIC DNA]</scope>
    <source>
        <strain evidence="2 3">DSM 13687</strain>
    </source>
</reference>
<feature type="chain" id="PRO_5004487349" evidence="1">
    <location>
        <begin position="25"/>
        <end position="232"/>
    </location>
</feature>
<protein>
    <submittedName>
        <fullName evidence="2">Putative exported protein, porin superfamily</fullName>
    </submittedName>
</protein>
<sequence>MMGKLVIATVIAVLVCVTAPGAQAAELPNFSFNGFGTFGVVHSDEDRADFASNLFAPDGAGYTRAWSPEVDSVLGVQLTANLTSRLTGILQVVSEQQYDENYTPTVEWANLTFDITPDLSVRVGRMVQPSFMVSEYRKVRYATPWVRPPKEVYDMIPVTNADGIDMSYRFRFNGFTNTLRAMYGGRDADTSDGSEVSASDTIVLRNTLEWGTVSLFASYTRFRLTIEGLIII</sequence>
<dbReference type="Proteomes" id="UP000014216">
    <property type="component" value="Unassembled WGS sequence"/>
</dbReference>
<name>S0G047_9BACT</name>
<dbReference type="OrthoDB" id="197869at2"/>
<dbReference type="SUPFAM" id="SSF56935">
    <property type="entry name" value="Porins"/>
    <property type="match status" value="1"/>
</dbReference>